<dbReference type="OMA" id="DISIIAW"/>
<protein>
    <submittedName>
        <fullName evidence="1">F-box/LRR protein</fullName>
    </submittedName>
    <submittedName>
        <fullName evidence="2">Putative leucine-rich repeat domain, L domain-containing protein</fullName>
    </submittedName>
</protein>
<reference evidence="1 4" key="1">
    <citation type="journal article" date="2011" name="Nature">
        <title>The Medicago genome provides insight into the evolution of rhizobial symbioses.</title>
        <authorList>
            <person name="Young N.D."/>
            <person name="Debelle F."/>
            <person name="Oldroyd G.E."/>
            <person name="Geurts R."/>
            <person name="Cannon S.B."/>
            <person name="Udvardi M.K."/>
            <person name="Benedito V.A."/>
            <person name="Mayer K.F."/>
            <person name="Gouzy J."/>
            <person name="Schoof H."/>
            <person name="Van de Peer Y."/>
            <person name="Proost S."/>
            <person name="Cook D.R."/>
            <person name="Meyers B.C."/>
            <person name="Spannagl M."/>
            <person name="Cheung F."/>
            <person name="De Mita S."/>
            <person name="Krishnakumar V."/>
            <person name="Gundlach H."/>
            <person name="Zhou S."/>
            <person name="Mudge J."/>
            <person name="Bharti A.K."/>
            <person name="Murray J.D."/>
            <person name="Naoumkina M.A."/>
            <person name="Rosen B."/>
            <person name="Silverstein K.A."/>
            <person name="Tang H."/>
            <person name="Rombauts S."/>
            <person name="Zhao P.X."/>
            <person name="Zhou P."/>
            <person name="Barbe V."/>
            <person name="Bardou P."/>
            <person name="Bechner M."/>
            <person name="Bellec A."/>
            <person name="Berger A."/>
            <person name="Berges H."/>
            <person name="Bidwell S."/>
            <person name="Bisseling T."/>
            <person name="Choisne N."/>
            <person name="Couloux A."/>
            <person name="Denny R."/>
            <person name="Deshpande S."/>
            <person name="Dai X."/>
            <person name="Doyle J.J."/>
            <person name="Dudez A.M."/>
            <person name="Farmer A.D."/>
            <person name="Fouteau S."/>
            <person name="Franken C."/>
            <person name="Gibelin C."/>
            <person name="Gish J."/>
            <person name="Goldstein S."/>
            <person name="Gonzalez A.J."/>
            <person name="Green P.J."/>
            <person name="Hallab A."/>
            <person name="Hartog M."/>
            <person name="Hua A."/>
            <person name="Humphray S.J."/>
            <person name="Jeong D.H."/>
            <person name="Jing Y."/>
            <person name="Jocker A."/>
            <person name="Kenton S.M."/>
            <person name="Kim D.J."/>
            <person name="Klee K."/>
            <person name="Lai H."/>
            <person name="Lang C."/>
            <person name="Lin S."/>
            <person name="Macmil S.L."/>
            <person name="Magdelenat G."/>
            <person name="Matthews L."/>
            <person name="McCorrison J."/>
            <person name="Monaghan E.L."/>
            <person name="Mun J.H."/>
            <person name="Najar F.Z."/>
            <person name="Nicholson C."/>
            <person name="Noirot C."/>
            <person name="O'Bleness M."/>
            <person name="Paule C.R."/>
            <person name="Poulain J."/>
            <person name="Prion F."/>
            <person name="Qin B."/>
            <person name="Qu C."/>
            <person name="Retzel E.F."/>
            <person name="Riddle C."/>
            <person name="Sallet E."/>
            <person name="Samain S."/>
            <person name="Samson N."/>
            <person name="Sanders I."/>
            <person name="Saurat O."/>
            <person name="Scarpelli C."/>
            <person name="Schiex T."/>
            <person name="Segurens B."/>
            <person name="Severin A.J."/>
            <person name="Sherrier D.J."/>
            <person name="Shi R."/>
            <person name="Sims S."/>
            <person name="Singer S.R."/>
            <person name="Sinharoy S."/>
            <person name="Sterck L."/>
            <person name="Viollet A."/>
            <person name="Wang B.B."/>
            <person name="Wang K."/>
            <person name="Wang M."/>
            <person name="Wang X."/>
            <person name="Warfsmann J."/>
            <person name="Weissenbach J."/>
            <person name="White D.D."/>
            <person name="White J.D."/>
            <person name="Wiley G.B."/>
            <person name="Wincker P."/>
            <person name="Xing Y."/>
            <person name="Yang L."/>
            <person name="Yao Z."/>
            <person name="Ying F."/>
            <person name="Zhai J."/>
            <person name="Zhou L."/>
            <person name="Zuber A."/>
            <person name="Denarie J."/>
            <person name="Dixon R.A."/>
            <person name="May G.D."/>
            <person name="Schwartz D.C."/>
            <person name="Rogers J."/>
            <person name="Quetier F."/>
            <person name="Town C.D."/>
            <person name="Roe B.A."/>
        </authorList>
    </citation>
    <scope>NUCLEOTIDE SEQUENCE [LARGE SCALE GENOMIC DNA]</scope>
    <source>
        <strain evidence="1">A17</strain>
        <strain evidence="3 4">cv. Jemalong A17</strain>
    </source>
</reference>
<dbReference type="InterPro" id="IPR006553">
    <property type="entry name" value="Leu-rich_rpt_Cys-con_subtyp"/>
</dbReference>
<keyword evidence="4" id="KW-1185">Reference proteome</keyword>
<dbReference type="PANTHER" id="PTHR13318:SF106">
    <property type="entry name" value="F-BOX_LRR-REPEAT PROTEIN 2"/>
    <property type="match status" value="1"/>
</dbReference>
<dbReference type="Gramene" id="rna20196">
    <property type="protein sequence ID" value="RHN58298.1"/>
    <property type="gene ID" value="gene20196"/>
</dbReference>
<dbReference type="SUPFAM" id="SSF52047">
    <property type="entry name" value="RNI-like"/>
    <property type="match status" value="2"/>
</dbReference>
<reference evidence="2" key="4">
    <citation type="journal article" date="2018" name="Nat. Plants">
        <title>Whole-genome landscape of Medicago truncatula symbiotic genes.</title>
        <authorList>
            <person name="Pecrix Y."/>
            <person name="Gamas P."/>
            <person name="Carrere S."/>
        </authorList>
    </citation>
    <scope>NUCLEOTIDE SEQUENCE</scope>
    <source>
        <tissue evidence="2">Leaves</tissue>
    </source>
</reference>
<gene>
    <name evidence="3" type="primary">11421041</name>
    <name evidence="1" type="ordered locus">MTR_4g006240</name>
    <name evidence="2" type="ORF">MtrunA17_Chr4g0000911</name>
</gene>
<dbReference type="HOGENOM" id="CLU_028145_1_1_1"/>
<sequence>MVETRILPDDCWESVITFLTGGDSNHPYLKSLSVVSKQFLSITNNLPLSLTVYNQTRPFLPRLFIRFTNLTSLNLTCFGGDLDGLLCVISCFRLNHLTSLNLSNQPFIPTNGLQVFARKFTTLNSLTCSNIDSLCNNDLVCISGCFPFLEELDLSNPKEIIDITDVGVKAMSTALPKLRKVNLSGHYYINDSLLFHLCQSCEFLEEFVMLDHSSRWSPSLTNDGIASAIRVRPSLRSLSIKWPSKGRHDISSHLIDSLMCLKGLTCLDFRSSRISDMLLSSIAMEAIPLRKLVLQNCFGYSYAGISCFLSKCQHIQHLDLQNAVFLTNQHVLDLSLFLGDLEFINLSQCGQLTNLALFALVSNCASLSEIKMELTKIGMESVENSNSFKDFVVSPQLKSLHLAKNSCIRDESIKMFPSMFPNLQLLDLSYCRNISEDSICDVLRRCCKIRHLNLSNCLVVNLFGMNFEVPKLEVVNLSRTIVNDETLYVISKSCCGLLELLLEECFHVTEKGVKHVLENCTKLREINLRACNKVNVNAVASMLFLRPSLRKIIAPSGLDLSKTERIFLHRGDYAC</sequence>
<evidence type="ECO:0000313" key="2">
    <source>
        <dbReference type="EMBL" id="RHN58298.1"/>
    </source>
</evidence>
<organism evidence="1 4">
    <name type="scientific">Medicago truncatula</name>
    <name type="common">Barrel medic</name>
    <name type="synonym">Medicago tribuloides</name>
    <dbReference type="NCBI Taxonomy" id="3880"/>
    <lineage>
        <taxon>Eukaryota</taxon>
        <taxon>Viridiplantae</taxon>
        <taxon>Streptophyta</taxon>
        <taxon>Embryophyta</taxon>
        <taxon>Tracheophyta</taxon>
        <taxon>Spermatophyta</taxon>
        <taxon>Magnoliopsida</taxon>
        <taxon>eudicotyledons</taxon>
        <taxon>Gunneridae</taxon>
        <taxon>Pentapetalae</taxon>
        <taxon>rosids</taxon>
        <taxon>fabids</taxon>
        <taxon>Fabales</taxon>
        <taxon>Fabaceae</taxon>
        <taxon>Papilionoideae</taxon>
        <taxon>50 kb inversion clade</taxon>
        <taxon>NPAAA clade</taxon>
        <taxon>Hologalegina</taxon>
        <taxon>IRL clade</taxon>
        <taxon>Trifolieae</taxon>
        <taxon>Medicago</taxon>
    </lineage>
</organism>
<evidence type="ECO:0000313" key="3">
    <source>
        <dbReference type="EnsemblPlants" id="AES86368"/>
    </source>
</evidence>
<dbReference type="OrthoDB" id="6066220at2759"/>
<reference evidence="3" key="3">
    <citation type="submission" date="2015-04" db="UniProtKB">
        <authorList>
            <consortium name="EnsemblPlants"/>
        </authorList>
    </citation>
    <scope>IDENTIFICATION</scope>
    <source>
        <strain evidence="3">cv. Jemalong A17</strain>
    </source>
</reference>
<dbReference type="EMBL" id="PSQE01000004">
    <property type="protein sequence ID" value="RHN58298.1"/>
    <property type="molecule type" value="Genomic_DNA"/>
</dbReference>
<dbReference type="Proteomes" id="UP000002051">
    <property type="component" value="Chromosome 4"/>
</dbReference>
<dbReference type="EnsemblPlants" id="AES86368">
    <property type="protein sequence ID" value="AES86368"/>
    <property type="gene ID" value="MTR_4g006240"/>
</dbReference>
<evidence type="ECO:0000313" key="4">
    <source>
        <dbReference type="Proteomes" id="UP000002051"/>
    </source>
</evidence>
<reference evidence="1 4" key="2">
    <citation type="journal article" date="2014" name="BMC Genomics">
        <title>An improved genome release (version Mt4.0) for the model legume Medicago truncatula.</title>
        <authorList>
            <person name="Tang H."/>
            <person name="Krishnakumar V."/>
            <person name="Bidwell S."/>
            <person name="Rosen B."/>
            <person name="Chan A."/>
            <person name="Zhou S."/>
            <person name="Gentzbittel L."/>
            <person name="Childs K.L."/>
            <person name="Yandell M."/>
            <person name="Gundlach H."/>
            <person name="Mayer K.F."/>
            <person name="Schwartz D.C."/>
            <person name="Town C.D."/>
        </authorList>
    </citation>
    <scope>GENOME REANNOTATION</scope>
    <source>
        <strain evidence="3 4">cv. Jemalong A17</strain>
    </source>
</reference>
<dbReference type="EMBL" id="CM001220">
    <property type="protein sequence ID" value="AES86368.1"/>
    <property type="molecule type" value="Genomic_DNA"/>
</dbReference>
<evidence type="ECO:0000313" key="1">
    <source>
        <dbReference type="EMBL" id="AES86368.1"/>
    </source>
</evidence>
<dbReference type="AlphaFoldDB" id="G7JVN1"/>
<dbReference type="GO" id="GO:0005737">
    <property type="term" value="C:cytoplasm"/>
    <property type="evidence" value="ECO:0000318"/>
    <property type="project" value="GO_Central"/>
</dbReference>
<dbReference type="eggNOG" id="KOG1947">
    <property type="taxonomic scope" value="Eukaryota"/>
</dbReference>
<dbReference type="KEGG" id="mtr:11421041"/>
<dbReference type="InterPro" id="IPR032675">
    <property type="entry name" value="LRR_dom_sf"/>
</dbReference>
<dbReference type="SMART" id="SM00367">
    <property type="entry name" value="LRR_CC"/>
    <property type="match status" value="9"/>
</dbReference>
<name>G7JVN1_MEDTR</name>
<dbReference type="Proteomes" id="UP000265566">
    <property type="component" value="Chromosome 4"/>
</dbReference>
<accession>G7JVN1</accession>
<dbReference type="PANTHER" id="PTHR13318">
    <property type="entry name" value="PARTNER OF PAIRED, ISOFORM B-RELATED"/>
    <property type="match status" value="1"/>
</dbReference>
<dbReference type="PaxDb" id="3880-AES86368"/>
<dbReference type="Gene3D" id="3.80.10.10">
    <property type="entry name" value="Ribonuclease Inhibitor"/>
    <property type="match status" value="3"/>
</dbReference>
<proteinExistence type="predicted"/>